<proteinExistence type="predicted"/>
<keyword evidence="2" id="KW-1185">Reference proteome</keyword>
<comment type="caution">
    <text evidence="1">The sequence shown here is derived from an EMBL/GenBank/DDBJ whole genome shotgun (WGS) entry which is preliminary data.</text>
</comment>
<name>A0A562N7Y5_9RHOB</name>
<organism evidence="1 2">
    <name type="scientific">Paracoccus sulfuroxidans</name>
    <dbReference type="NCBI Taxonomy" id="384678"/>
    <lineage>
        <taxon>Bacteria</taxon>
        <taxon>Pseudomonadati</taxon>
        <taxon>Pseudomonadota</taxon>
        <taxon>Alphaproteobacteria</taxon>
        <taxon>Rhodobacterales</taxon>
        <taxon>Paracoccaceae</taxon>
        <taxon>Paracoccus</taxon>
    </lineage>
</organism>
<sequence>MSGLYMERGILHANIGETELAREDMQKALELASFGKPHERLMELANPPRPNPIILNPPKSEPWVPELLVRAEQKHVSVHAKQIWFQIVSETMEKH</sequence>
<reference evidence="1 2" key="1">
    <citation type="journal article" date="2015" name="Stand. Genomic Sci.">
        <title>Genomic Encyclopedia of Bacterial and Archaeal Type Strains, Phase III: the genomes of soil and plant-associated and newly described type strains.</title>
        <authorList>
            <person name="Whitman W.B."/>
            <person name="Woyke T."/>
            <person name="Klenk H.P."/>
            <person name="Zhou Y."/>
            <person name="Lilburn T.G."/>
            <person name="Beck B.J."/>
            <person name="De Vos P."/>
            <person name="Vandamme P."/>
            <person name="Eisen J.A."/>
            <person name="Garrity G."/>
            <person name="Hugenholtz P."/>
            <person name="Kyrpides N.C."/>
        </authorList>
    </citation>
    <scope>NUCLEOTIDE SEQUENCE [LARGE SCALE GENOMIC DNA]</scope>
    <source>
        <strain evidence="1 2">CGMCC 1.5364</strain>
    </source>
</reference>
<gene>
    <name evidence="1" type="ORF">IQ24_03827</name>
</gene>
<accession>A0A562N7Y5</accession>
<evidence type="ECO:0000313" key="1">
    <source>
        <dbReference type="EMBL" id="TWI28210.1"/>
    </source>
</evidence>
<protein>
    <recommendedName>
        <fullName evidence="3">Tetratricopeptide repeat protein</fullName>
    </recommendedName>
</protein>
<dbReference type="AlphaFoldDB" id="A0A562N7Y5"/>
<dbReference type="EMBL" id="VLKU01000016">
    <property type="protein sequence ID" value="TWI28210.1"/>
    <property type="molecule type" value="Genomic_DNA"/>
</dbReference>
<dbReference type="Proteomes" id="UP000316225">
    <property type="component" value="Unassembled WGS sequence"/>
</dbReference>
<evidence type="ECO:0008006" key="3">
    <source>
        <dbReference type="Google" id="ProtNLM"/>
    </source>
</evidence>
<evidence type="ECO:0000313" key="2">
    <source>
        <dbReference type="Proteomes" id="UP000316225"/>
    </source>
</evidence>